<evidence type="ECO:0000313" key="1">
    <source>
        <dbReference type="EMBL" id="WOJ88787.1"/>
    </source>
</evidence>
<dbReference type="Gene3D" id="3.40.720.10">
    <property type="entry name" value="Alkaline Phosphatase, subunit A"/>
    <property type="match status" value="1"/>
</dbReference>
<dbReference type="SUPFAM" id="SSF53649">
    <property type="entry name" value="Alkaline phosphatase-like"/>
    <property type="match status" value="1"/>
</dbReference>
<protein>
    <recommendedName>
        <fullName evidence="3">Phosphoesterase</fullName>
    </recommendedName>
</protein>
<proteinExistence type="predicted"/>
<dbReference type="RefSeq" id="WP_407338224.1">
    <property type="nucleotide sequence ID" value="NZ_CP136862.1"/>
</dbReference>
<evidence type="ECO:0000313" key="2">
    <source>
        <dbReference type="Proteomes" id="UP001626536"/>
    </source>
</evidence>
<reference evidence="1 2" key="1">
    <citation type="submission" date="2023-10" db="EMBL/GenBank/DDBJ databases">
        <title>Novel methanotroph of the genus Methylocapsa from a subarctic wetland.</title>
        <authorList>
            <person name="Belova S.E."/>
            <person name="Oshkin I.Y."/>
            <person name="Miroshnikov K."/>
            <person name="Dedysh S.N."/>
        </authorList>
    </citation>
    <scope>NUCLEOTIDE SEQUENCE [LARGE SCALE GENOMIC DNA]</scope>
    <source>
        <strain evidence="1 2">RX1</strain>
    </source>
</reference>
<evidence type="ECO:0008006" key="3">
    <source>
        <dbReference type="Google" id="ProtNLM"/>
    </source>
</evidence>
<dbReference type="InterPro" id="IPR017850">
    <property type="entry name" value="Alkaline_phosphatase_core_sf"/>
</dbReference>
<dbReference type="EMBL" id="CP136862">
    <property type="protein sequence ID" value="WOJ88787.1"/>
    <property type="molecule type" value="Genomic_DNA"/>
</dbReference>
<gene>
    <name evidence="1" type="ORF">RZS28_13330</name>
</gene>
<organism evidence="1 2">
    <name type="scientific">Methylocapsa polymorpha</name>
    <dbReference type="NCBI Taxonomy" id="3080828"/>
    <lineage>
        <taxon>Bacteria</taxon>
        <taxon>Pseudomonadati</taxon>
        <taxon>Pseudomonadota</taxon>
        <taxon>Alphaproteobacteria</taxon>
        <taxon>Hyphomicrobiales</taxon>
        <taxon>Beijerinckiaceae</taxon>
        <taxon>Methylocapsa</taxon>
    </lineage>
</organism>
<dbReference type="Proteomes" id="UP001626536">
    <property type="component" value="Chromosome"/>
</dbReference>
<accession>A0ABZ0HPS1</accession>
<sequence length="691" mass="73988">MAGAAPALAATNCKLGNGVQHIVYLQFDNVHLHRDNPNVPSDLEQIPSLLHFLKNNGALLANHHTPLISHTSVDILTSLTGVYGEKFGFAVGNSFGYFDPTGTPHFTSSFAYWTDQVNEGTAQNPVNVPQMVDQRGKIHPAPWVPFTRVGCDVGAFSLANIEFENTTTDVDNVFGPTSPEHNENLTNHTLALADFEGIAIHCAQNSRLCSGSAHARPDALNDEPGGYSGFLALFGNKYVAPAINKGLGYVLDLDGNHITDGSGNDGFPSGFSPTPSQTLGYAAQMLEAGVPVVYLYIEDAHDNHNYPNAPANPDGTFGPGEAGYVFQLQAYDSAFSKFFARLKAHGITPDNTLFVITADENDHFAGSVARAVPAGCDGIHIPCSYPTGAKGEVDADLSLVYATEFANTTAFSVHSDDAPSVHIKGNPAQTDPVTRKLERQAAALKGFDPIIGGDNNVTQALADHAELALLHMISHDPNRTPNFVLFGNPDYFLSASGKTAPLCTPVADAASCFVQSRNFAWNHGDFQRDIVRTWLGVVGPGVRNLGLTDELFTDHTDIRPTILSLTHLSDDYAHDGRVIFEIIHDDALPVSLRGHTDTLSELAEAYKQINAPTGKLGITTLTGISSRALQGSDATYAALEAKIVGLTNRRNEIAGKMITMLENAAFKGQNIDEGEARNLIAQAHALLKSID</sequence>
<name>A0ABZ0HPS1_9HYPH</name>
<keyword evidence="2" id="KW-1185">Reference proteome</keyword>